<evidence type="ECO:0000256" key="1">
    <source>
        <dbReference type="ARBA" id="ARBA00006432"/>
    </source>
</evidence>
<dbReference type="RefSeq" id="WP_378283485.1">
    <property type="nucleotide sequence ID" value="NZ_JBHSON010000026.1"/>
</dbReference>
<dbReference type="Proteomes" id="UP001596074">
    <property type="component" value="Unassembled WGS sequence"/>
</dbReference>
<dbReference type="InterPro" id="IPR042099">
    <property type="entry name" value="ANL_N_sf"/>
</dbReference>
<dbReference type="SUPFAM" id="SSF56801">
    <property type="entry name" value="Acetyl-CoA synthetase-like"/>
    <property type="match status" value="1"/>
</dbReference>
<reference evidence="6" key="1">
    <citation type="journal article" date="2019" name="Int. J. Syst. Evol. Microbiol.">
        <title>The Global Catalogue of Microorganisms (GCM) 10K type strain sequencing project: providing services to taxonomists for standard genome sequencing and annotation.</title>
        <authorList>
            <consortium name="The Broad Institute Genomics Platform"/>
            <consortium name="The Broad Institute Genome Sequencing Center for Infectious Disease"/>
            <person name="Wu L."/>
            <person name="Ma J."/>
        </authorList>
    </citation>
    <scope>NUCLEOTIDE SEQUENCE [LARGE SCALE GENOMIC DNA]</scope>
    <source>
        <strain evidence="6">KCTC 42087</strain>
    </source>
</reference>
<keyword evidence="6" id="KW-1185">Reference proteome</keyword>
<comment type="caution">
    <text evidence="5">The sequence shown here is derived from an EMBL/GenBank/DDBJ whole genome shotgun (WGS) entry which is preliminary data.</text>
</comment>
<dbReference type="PANTHER" id="PTHR43201">
    <property type="entry name" value="ACYL-COA SYNTHETASE"/>
    <property type="match status" value="1"/>
</dbReference>
<dbReference type="Gene3D" id="3.30.300.30">
    <property type="match status" value="1"/>
</dbReference>
<name>A0ABW0ZX14_9ACTN</name>
<evidence type="ECO:0000259" key="3">
    <source>
        <dbReference type="Pfam" id="PF00501"/>
    </source>
</evidence>
<evidence type="ECO:0000259" key="4">
    <source>
        <dbReference type="Pfam" id="PF13193"/>
    </source>
</evidence>
<dbReference type="InterPro" id="IPR025110">
    <property type="entry name" value="AMP-bd_C"/>
</dbReference>
<keyword evidence="2" id="KW-0436">Ligase</keyword>
<evidence type="ECO:0000256" key="2">
    <source>
        <dbReference type="ARBA" id="ARBA00022598"/>
    </source>
</evidence>
<dbReference type="PROSITE" id="PS00455">
    <property type="entry name" value="AMP_BINDING"/>
    <property type="match status" value="1"/>
</dbReference>
<dbReference type="InterPro" id="IPR045851">
    <property type="entry name" value="AMP-bd_C_sf"/>
</dbReference>
<proteinExistence type="inferred from homology"/>
<dbReference type="Gene3D" id="3.40.50.12780">
    <property type="entry name" value="N-terminal domain of ligase-like"/>
    <property type="match status" value="1"/>
</dbReference>
<dbReference type="InterPro" id="IPR020845">
    <property type="entry name" value="AMP-binding_CS"/>
</dbReference>
<dbReference type="EMBL" id="JBHSON010000026">
    <property type="protein sequence ID" value="MFC5747859.1"/>
    <property type="molecule type" value="Genomic_DNA"/>
</dbReference>
<evidence type="ECO:0000313" key="5">
    <source>
        <dbReference type="EMBL" id="MFC5747859.1"/>
    </source>
</evidence>
<gene>
    <name evidence="5" type="ORF">ACFPZN_19705</name>
</gene>
<dbReference type="Pfam" id="PF13193">
    <property type="entry name" value="AMP-binding_C"/>
    <property type="match status" value="1"/>
</dbReference>
<dbReference type="PANTHER" id="PTHR43201:SF5">
    <property type="entry name" value="MEDIUM-CHAIN ACYL-COA LIGASE ACSF2, MITOCHONDRIAL"/>
    <property type="match status" value="1"/>
</dbReference>
<protein>
    <submittedName>
        <fullName evidence="5">AMP-binding protein</fullName>
    </submittedName>
</protein>
<accession>A0ABW0ZX14</accession>
<evidence type="ECO:0000313" key="6">
    <source>
        <dbReference type="Proteomes" id="UP001596074"/>
    </source>
</evidence>
<dbReference type="InterPro" id="IPR000873">
    <property type="entry name" value="AMP-dep_synth/lig_dom"/>
</dbReference>
<feature type="domain" description="AMP-binding enzyme C-terminal" evidence="4">
    <location>
        <begin position="463"/>
        <end position="535"/>
    </location>
</feature>
<comment type="similarity">
    <text evidence="1">Belongs to the ATP-dependent AMP-binding enzyme family.</text>
</comment>
<organism evidence="5 6">
    <name type="scientific">Actinomadura rugatobispora</name>
    <dbReference type="NCBI Taxonomy" id="1994"/>
    <lineage>
        <taxon>Bacteria</taxon>
        <taxon>Bacillati</taxon>
        <taxon>Actinomycetota</taxon>
        <taxon>Actinomycetes</taxon>
        <taxon>Streptosporangiales</taxon>
        <taxon>Thermomonosporaceae</taxon>
        <taxon>Actinomadura</taxon>
    </lineage>
</organism>
<dbReference type="Pfam" id="PF00501">
    <property type="entry name" value="AMP-binding"/>
    <property type="match status" value="1"/>
</dbReference>
<feature type="domain" description="AMP-dependent synthetase/ligase" evidence="3">
    <location>
        <begin position="37"/>
        <end position="412"/>
    </location>
</feature>
<sequence>MAAEALPSREDRWEYIPPEFRIRDDERFLSIPDAVRVAAARHPGREAIIEGDLRLTFARLEEVMIDAVRAAMALGVRPGDRVAVWAPNSARWILAALAVQGAGGILVPLNTRFKGEEAAYILRKSGATALFTVTGFLGSDYPGMARRAAPDLAALAPGRVVVLSGEAATGDLSWEEFMAAGAPVGEDRARAAVDAVAGETVSDIMFTSGTTGRPKGVVLTHGQSLRAHGWLARVMDFRAGDRYLIIPPFFHTFGYKAGWMACIVHGATILPQTVFSAGTVLETMERERVSILCGPPTLFQDLLASPRLPEADLSALRVVMASAAQVPPELNRRIREVLRPEILHSGYGLTEATSLVTATRPRQDDFADITTTVGRAAWEVEVRIVDPEGRDVPRGTAGELWCRGYTVMSGYWDEPAATAEAITEDGWLRTGDVAVMDDRGFIRIVDRIKDVVIVGGFNVYPAEVERILGEHPDVESIAVVGVPDERMGEVTAAFVVPRPSAALDAEEFRTWAAGLIAGFKAPRHVAVVEALPRNAGMKVLKNELRERARDLVQRGSGTGQGSP</sequence>